<gene>
    <name evidence="1" type="ORF">NCTC129_00963</name>
</gene>
<dbReference type="AlphaFoldDB" id="A0A447MUY6"/>
<dbReference type="EMBL" id="LR134140">
    <property type="protein sequence ID" value="VDZ94864.1"/>
    <property type="molecule type" value="Genomic_DNA"/>
</dbReference>
<sequence length="54" mass="6300">MQRKTAETADFNTLALRKSRGHMLQHLFYRVFNRLSGKCEIAGLQVFQSILTWS</sequence>
<organism evidence="1 2">
    <name type="scientific">Salmonella enterica I</name>
    <dbReference type="NCBI Taxonomy" id="59201"/>
    <lineage>
        <taxon>Bacteria</taxon>
        <taxon>Pseudomonadati</taxon>
        <taxon>Pseudomonadota</taxon>
        <taxon>Gammaproteobacteria</taxon>
        <taxon>Enterobacterales</taxon>
        <taxon>Enterobacteriaceae</taxon>
        <taxon>Salmonella</taxon>
    </lineage>
</organism>
<reference evidence="1 2" key="1">
    <citation type="submission" date="2018-12" db="EMBL/GenBank/DDBJ databases">
        <authorList>
            <consortium name="Pathogen Informatics"/>
        </authorList>
    </citation>
    <scope>NUCLEOTIDE SEQUENCE [LARGE SCALE GENOMIC DNA]</scope>
    <source>
        <strain evidence="1 2">NCTC129</strain>
    </source>
</reference>
<name>A0A447MUY6_SALET</name>
<proteinExistence type="predicted"/>
<evidence type="ECO:0000313" key="2">
    <source>
        <dbReference type="Proteomes" id="UP000282086"/>
    </source>
</evidence>
<evidence type="ECO:0000313" key="1">
    <source>
        <dbReference type="EMBL" id="VDZ94864.1"/>
    </source>
</evidence>
<accession>A0A447MUY6</accession>
<dbReference type="Proteomes" id="UP000282086">
    <property type="component" value="Chromosome"/>
</dbReference>
<protein>
    <submittedName>
        <fullName evidence="1">Uncharacterized protein</fullName>
    </submittedName>
</protein>